<evidence type="ECO:0000256" key="7">
    <source>
        <dbReference type="ARBA" id="ARBA00022840"/>
    </source>
</evidence>
<evidence type="ECO:0000256" key="11">
    <source>
        <dbReference type="ARBA" id="ARBA00061173"/>
    </source>
</evidence>
<evidence type="ECO:0000256" key="3">
    <source>
        <dbReference type="ARBA" id="ARBA00022475"/>
    </source>
</evidence>
<dbReference type="InterPro" id="IPR011527">
    <property type="entry name" value="ABC1_TM_dom"/>
</dbReference>
<dbReference type="RefSeq" id="WP_137734002.1">
    <property type="nucleotide sequence ID" value="NZ_BJCL01000008.1"/>
</dbReference>
<evidence type="ECO:0000259" key="15">
    <source>
        <dbReference type="PROSITE" id="PS50893"/>
    </source>
</evidence>
<dbReference type="GO" id="GO:0005524">
    <property type="term" value="F:ATP binding"/>
    <property type="evidence" value="ECO:0007669"/>
    <property type="project" value="UniProtKB-KW"/>
</dbReference>
<keyword evidence="5" id="KW-0204">Cytolysis</keyword>
<feature type="domain" description="ABC transmembrane type-1" evidence="16">
    <location>
        <begin position="170"/>
        <end position="449"/>
    </location>
</feature>
<evidence type="ECO:0000256" key="8">
    <source>
        <dbReference type="ARBA" id="ARBA00022989"/>
    </source>
</evidence>
<feature type="region of interest" description="Disordered" evidence="13">
    <location>
        <begin position="708"/>
        <end position="764"/>
    </location>
</feature>
<dbReference type="Gene3D" id="3.40.50.300">
    <property type="entry name" value="P-loop containing nucleotide triphosphate hydrolases"/>
    <property type="match status" value="1"/>
</dbReference>
<comment type="caution">
    <text evidence="17">The sequence shown here is derived from an EMBL/GenBank/DDBJ whole genome shotgun (WGS) entry which is preliminary data.</text>
</comment>
<dbReference type="PROSITE" id="PS50893">
    <property type="entry name" value="ABC_TRANSPORTER_2"/>
    <property type="match status" value="1"/>
</dbReference>
<evidence type="ECO:0000256" key="14">
    <source>
        <dbReference type="SAM" id="Phobius"/>
    </source>
</evidence>
<dbReference type="Gene3D" id="1.20.1560.10">
    <property type="entry name" value="ABC transporter type 1, transmembrane domain"/>
    <property type="match status" value="1"/>
</dbReference>
<dbReference type="InterPro" id="IPR003593">
    <property type="entry name" value="AAA+_ATPase"/>
</dbReference>
<feature type="transmembrane region" description="Helical" evidence="14">
    <location>
        <begin position="304"/>
        <end position="323"/>
    </location>
</feature>
<evidence type="ECO:0000259" key="16">
    <source>
        <dbReference type="PROSITE" id="PS50929"/>
    </source>
</evidence>
<dbReference type="OrthoDB" id="8554730at2"/>
<accession>A0A480ATK4</accession>
<keyword evidence="18" id="KW-1185">Reference proteome</keyword>
<feature type="transmembrane region" description="Helical" evidence="14">
    <location>
        <begin position="392"/>
        <end position="414"/>
    </location>
</feature>
<evidence type="ECO:0000256" key="5">
    <source>
        <dbReference type="ARBA" id="ARBA00022735"/>
    </source>
</evidence>
<reference evidence="18" key="1">
    <citation type="submission" date="2019-03" db="EMBL/GenBank/DDBJ databases">
        <title>Aquabacterium pictum sp.nov., the first bacteriochlorophyll a-containing freshwater bacterium in the genus Aquabacterium of the class Betaproteobacteria.</title>
        <authorList>
            <person name="Hirose S."/>
            <person name="Tank M."/>
            <person name="Hara E."/>
            <person name="Tamaki H."/>
            <person name="Takaichi S."/>
            <person name="Haruta S."/>
            <person name="Hanada S."/>
        </authorList>
    </citation>
    <scope>NUCLEOTIDE SEQUENCE [LARGE SCALE GENOMIC DNA]</scope>
    <source>
        <strain evidence="18">W35</strain>
    </source>
</reference>
<dbReference type="CDD" id="cd18587">
    <property type="entry name" value="ABC_6TM_LapB_like"/>
    <property type="match status" value="1"/>
</dbReference>
<dbReference type="FunFam" id="3.40.50.300:FF:000299">
    <property type="entry name" value="ABC transporter ATP-binding protein/permease"/>
    <property type="match status" value="1"/>
</dbReference>
<dbReference type="SMART" id="SM00382">
    <property type="entry name" value="AAA"/>
    <property type="match status" value="1"/>
</dbReference>
<evidence type="ECO:0000256" key="10">
    <source>
        <dbReference type="ARBA" id="ARBA00055355"/>
    </source>
</evidence>
<keyword evidence="3" id="KW-1003">Cell membrane</keyword>
<keyword evidence="7" id="KW-0067">ATP-binding</keyword>
<evidence type="ECO:0000256" key="2">
    <source>
        <dbReference type="ARBA" id="ARBA00022448"/>
    </source>
</evidence>
<evidence type="ECO:0000256" key="4">
    <source>
        <dbReference type="ARBA" id="ARBA00022692"/>
    </source>
</evidence>
<dbReference type="PROSITE" id="PS50929">
    <property type="entry name" value="ABC_TM1F"/>
    <property type="match status" value="1"/>
</dbReference>
<dbReference type="Gene3D" id="3.90.70.10">
    <property type="entry name" value="Cysteine proteinases"/>
    <property type="match status" value="1"/>
</dbReference>
<keyword evidence="6" id="KW-0547">Nucleotide-binding</keyword>
<sequence length="764" mass="82511">MTVSFSQPTPTTVGPVPLHESVVFLARFLGTPVQVERLRDSLASHDLTHGPALSGEAMAELLRHAGLVGSPLPVGRPRRPTEMPALLLGEGGSCLVVVSMKDGRFECHVPGIDGSTWLSAEMLQQEVPRALWMAVRPAMHFDTRSLLYTLPQAKRWFWDTFNRNRWMFTWALLGTLALNLFGTLVPFYSMAVYDRVIPNNALGSLGVLTVAAVMIIGFELMMRLLRSHLLEAAARRIDVALSAQVFAQCLRMRAASRPASGGVLANTVRDFESVREFFATSTLTVLGDLPFMLLYLAVIALVGGWLAVVPLLAIPVLLGIALMSRRPLARKVNESMQESSQRTAHLFETMNGLDNIKSLGAEAWSRRKWESLTQAISQNSLETREISSRVTYLNTMVLGLANVAVVAVGAVLMSEHAMTLGQIIAVSLLTGRALAPVSQIAGLVVRWEQTKLSYEALDKIMKAPTDEAPVSLQAPPMTGRLEFRDVNFAYPGQPPVVEGLNLRIRPGERVGIIGKLGSGKSTLLRLILNQYAPTTGSVLVDDIVNTQLEPLSLRRQIGYVPQDVTLFHGTLRENIELGRVQADDAALLEAMRVSGLDEIVAQLPGGVGTQVGERGERLSGGQRQIVAIARALLTKPRLLLMDEPSSMIDPGNEQKLIARLRALGDTTIVLVTHRMAMLALVDRLVVMDRGRVVADGRRDEVLRALAQQQGGGATKPAAGAEPGNPPASPAANDPPQRGAGGAAMPTRAAGGPASFVADRLKGQL</sequence>
<keyword evidence="2" id="KW-0813">Transport</keyword>
<dbReference type="Pfam" id="PF00005">
    <property type="entry name" value="ABC_tran"/>
    <property type="match status" value="1"/>
</dbReference>
<keyword evidence="4 14" id="KW-0812">Transmembrane</keyword>
<feature type="transmembrane region" description="Helical" evidence="14">
    <location>
        <begin position="201"/>
        <end position="221"/>
    </location>
</feature>
<evidence type="ECO:0000256" key="1">
    <source>
        <dbReference type="ARBA" id="ARBA00004651"/>
    </source>
</evidence>
<feature type="domain" description="ABC transporter" evidence="15">
    <location>
        <begin position="481"/>
        <end position="714"/>
    </location>
</feature>
<evidence type="ECO:0000313" key="17">
    <source>
        <dbReference type="EMBL" id="GCL64286.1"/>
    </source>
</evidence>
<dbReference type="InterPro" id="IPR039421">
    <property type="entry name" value="Type_1_exporter"/>
</dbReference>
<dbReference type="InterPro" id="IPR036640">
    <property type="entry name" value="ABC1_TM_sf"/>
</dbReference>
<comment type="function">
    <text evidence="10">Involved in the export of calmodulin-sensitive adenylate cyclase-hemolysin (cyclolysin).</text>
</comment>
<dbReference type="AlphaFoldDB" id="A0A480ATK4"/>
<protein>
    <recommendedName>
        <fullName evidence="12">Cyclolysin secretion/processing ATP-binding protein CyaB</fullName>
    </recommendedName>
</protein>
<dbReference type="SUPFAM" id="SSF52540">
    <property type="entry name" value="P-loop containing nucleoside triphosphate hydrolases"/>
    <property type="match status" value="1"/>
</dbReference>
<dbReference type="NCBIfam" id="TIGR03375">
    <property type="entry name" value="type_I_sec_LssB"/>
    <property type="match status" value="1"/>
</dbReference>
<evidence type="ECO:0000256" key="6">
    <source>
        <dbReference type="ARBA" id="ARBA00022741"/>
    </source>
</evidence>
<proteinExistence type="inferred from homology"/>
<keyword evidence="9 14" id="KW-0472">Membrane</keyword>
<dbReference type="GO" id="GO:0140359">
    <property type="term" value="F:ABC-type transporter activity"/>
    <property type="evidence" value="ECO:0007669"/>
    <property type="project" value="InterPro"/>
</dbReference>
<evidence type="ECO:0000256" key="9">
    <source>
        <dbReference type="ARBA" id="ARBA00023136"/>
    </source>
</evidence>
<dbReference type="InterPro" id="IPR003439">
    <property type="entry name" value="ABC_transporter-like_ATP-bd"/>
</dbReference>
<dbReference type="PANTHER" id="PTHR24221:SF248">
    <property type="entry name" value="ABC TRANSPORTER TRANSMEMBRANE REGION"/>
    <property type="match status" value="1"/>
</dbReference>
<dbReference type="EMBL" id="BJCL01000008">
    <property type="protein sequence ID" value="GCL64286.1"/>
    <property type="molecule type" value="Genomic_DNA"/>
</dbReference>
<dbReference type="InterPro" id="IPR027417">
    <property type="entry name" value="P-loop_NTPase"/>
</dbReference>
<dbReference type="GO" id="GO:0031640">
    <property type="term" value="P:killing of cells of another organism"/>
    <property type="evidence" value="ECO:0007669"/>
    <property type="project" value="UniProtKB-KW"/>
</dbReference>
<dbReference type="Proteomes" id="UP000301751">
    <property type="component" value="Unassembled WGS sequence"/>
</dbReference>
<dbReference type="SUPFAM" id="SSF90123">
    <property type="entry name" value="ABC transporter transmembrane region"/>
    <property type="match status" value="1"/>
</dbReference>
<dbReference type="InterPro" id="IPR017750">
    <property type="entry name" value="ATPase_T1SS"/>
</dbReference>
<dbReference type="GO" id="GO:0005886">
    <property type="term" value="C:plasma membrane"/>
    <property type="evidence" value="ECO:0007669"/>
    <property type="project" value="UniProtKB-SubCell"/>
</dbReference>
<keyword evidence="8 14" id="KW-1133">Transmembrane helix</keyword>
<evidence type="ECO:0000256" key="13">
    <source>
        <dbReference type="SAM" id="MobiDB-lite"/>
    </source>
</evidence>
<feature type="transmembrane region" description="Helical" evidence="14">
    <location>
        <begin position="167"/>
        <end position="189"/>
    </location>
</feature>
<organism evidence="17 18">
    <name type="scientific">Pseudaquabacterium pictum</name>
    <dbReference type="NCBI Taxonomy" id="2315236"/>
    <lineage>
        <taxon>Bacteria</taxon>
        <taxon>Pseudomonadati</taxon>
        <taxon>Pseudomonadota</taxon>
        <taxon>Betaproteobacteria</taxon>
        <taxon>Burkholderiales</taxon>
        <taxon>Sphaerotilaceae</taxon>
        <taxon>Pseudaquabacterium</taxon>
    </lineage>
</organism>
<comment type="similarity">
    <text evidence="11">Belongs to the ABC transporter superfamily. Cyclolysin exporter (TC 3.A.1.109.2) family.</text>
</comment>
<evidence type="ECO:0000313" key="18">
    <source>
        <dbReference type="Proteomes" id="UP000301751"/>
    </source>
</evidence>
<gene>
    <name evidence="17" type="ORF">AQPW35_33670</name>
</gene>
<dbReference type="GO" id="GO:0034040">
    <property type="term" value="F:ATPase-coupled lipid transmembrane transporter activity"/>
    <property type="evidence" value="ECO:0007669"/>
    <property type="project" value="TreeGrafter"/>
</dbReference>
<comment type="subcellular location">
    <subcellularLocation>
        <location evidence="1">Cell membrane</location>
        <topology evidence="1">Multi-pass membrane protein</topology>
    </subcellularLocation>
</comment>
<keyword evidence="5" id="KW-0354">Hemolysis</keyword>
<name>A0A480ATK4_9BURK</name>
<dbReference type="PANTHER" id="PTHR24221">
    <property type="entry name" value="ATP-BINDING CASSETTE SUB-FAMILY B"/>
    <property type="match status" value="1"/>
</dbReference>
<dbReference type="Pfam" id="PF00664">
    <property type="entry name" value="ABC_membrane"/>
    <property type="match status" value="1"/>
</dbReference>
<evidence type="ECO:0000256" key="12">
    <source>
        <dbReference type="ARBA" id="ARBA00072252"/>
    </source>
</evidence>
<dbReference type="GO" id="GO:0016887">
    <property type="term" value="F:ATP hydrolysis activity"/>
    <property type="evidence" value="ECO:0007669"/>
    <property type="project" value="InterPro"/>
</dbReference>